<evidence type="ECO:0000256" key="9">
    <source>
        <dbReference type="ARBA" id="ARBA00023118"/>
    </source>
</evidence>
<name>A0ABV8YTB4_9ACTN</name>
<keyword evidence="12" id="KW-1185">Reference proteome</keyword>
<keyword evidence="6" id="KW-0378">Hydrolase</keyword>
<protein>
    <submittedName>
        <fullName evidence="11">CRISPR-associated helicase Cas3</fullName>
    </submittedName>
</protein>
<dbReference type="CDD" id="cd17930">
    <property type="entry name" value="DEXHc_cas3"/>
    <property type="match status" value="1"/>
</dbReference>
<dbReference type="InterPro" id="IPR027417">
    <property type="entry name" value="P-loop_NTPase"/>
</dbReference>
<dbReference type="InterPro" id="IPR001650">
    <property type="entry name" value="Helicase_C-like"/>
</dbReference>
<reference evidence="12" key="1">
    <citation type="journal article" date="2019" name="Int. J. Syst. Evol. Microbiol.">
        <title>The Global Catalogue of Microorganisms (GCM) 10K type strain sequencing project: providing services to taxonomists for standard genome sequencing and annotation.</title>
        <authorList>
            <consortium name="The Broad Institute Genomics Platform"/>
            <consortium name="The Broad Institute Genome Sequencing Center for Infectious Disease"/>
            <person name="Wu L."/>
            <person name="Ma J."/>
        </authorList>
    </citation>
    <scope>NUCLEOTIDE SEQUENCE [LARGE SCALE GENOMIC DNA]</scope>
    <source>
        <strain evidence="12">DT43</strain>
    </source>
</reference>
<evidence type="ECO:0000256" key="6">
    <source>
        <dbReference type="ARBA" id="ARBA00022801"/>
    </source>
</evidence>
<dbReference type="InterPro" id="IPR014001">
    <property type="entry name" value="Helicase_ATP-bd"/>
</dbReference>
<dbReference type="Proteomes" id="UP001596012">
    <property type="component" value="Unassembled WGS sequence"/>
</dbReference>
<evidence type="ECO:0000256" key="8">
    <source>
        <dbReference type="ARBA" id="ARBA00022840"/>
    </source>
</evidence>
<evidence type="ECO:0000256" key="1">
    <source>
        <dbReference type="ARBA" id="ARBA00006847"/>
    </source>
</evidence>
<evidence type="ECO:0000259" key="10">
    <source>
        <dbReference type="PROSITE" id="PS51643"/>
    </source>
</evidence>
<dbReference type="Gene3D" id="3.40.50.300">
    <property type="entry name" value="P-loop containing nucleotide triphosphate hydrolases"/>
    <property type="match status" value="2"/>
</dbReference>
<organism evidence="11 12">
    <name type="scientific">Streptomyces xiangluensis</name>
    <dbReference type="NCBI Taxonomy" id="2665720"/>
    <lineage>
        <taxon>Bacteria</taxon>
        <taxon>Bacillati</taxon>
        <taxon>Actinomycetota</taxon>
        <taxon>Actinomycetes</taxon>
        <taxon>Kitasatosporales</taxon>
        <taxon>Streptomycetaceae</taxon>
        <taxon>Streptomyces</taxon>
    </lineage>
</organism>
<dbReference type="SUPFAM" id="SSF52540">
    <property type="entry name" value="P-loop containing nucleoside triphosphate hydrolases"/>
    <property type="match status" value="1"/>
</dbReference>
<keyword evidence="7" id="KW-0347">Helicase</keyword>
<dbReference type="PROSITE" id="PS51643">
    <property type="entry name" value="HD_CAS3"/>
    <property type="match status" value="1"/>
</dbReference>
<dbReference type="PANTHER" id="PTHR47963:SF9">
    <property type="entry name" value="CRISPR-ASSOCIATED ENDONUCLEASE_HELICASE CAS3"/>
    <property type="match status" value="1"/>
</dbReference>
<evidence type="ECO:0000313" key="12">
    <source>
        <dbReference type="Proteomes" id="UP001596012"/>
    </source>
</evidence>
<dbReference type="EMBL" id="JBHSFG010000044">
    <property type="protein sequence ID" value="MFC4467745.1"/>
    <property type="molecule type" value="Genomic_DNA"/>
</dbReference>
<dbReference type="InterPro" id="IPR038257">
    <property type="entry name" value="CRISPR-assoc_Cas3_HD_sf"/>
</dbReference>
<dbReference type="PANTHER" id="PTHR47963">
    <property type="entry name" value="DEAD-BOX ATP-DEPENDENT RNA HELICASE 47, MITOCHONDRIAL"/>
    <property type="match status" value="1"/>
</dbReference>
<evidence type="ECO:0000256" key="2">
    <source>
        <dbReference type="ARBA" id="ARBA00009046"/>
    </source>
</evidence>
<evidence type="ECO:0000256" key="7">
    <source>
        <dbReference type="ARBA" id="ARBA00022806"/>
    </source>
</evidence>
<dbReference type="SMART" id="SM00490">
    <property type="entry name" value="HELICc"/>
    <property type="match status" value="1"/>
</dbReference>
<dbReference type="Pfam" id="PF18019">
    <property type="entry name" value="Cas3_HD"/>
    <property type="match status" value="1"/>
</dbReference>
<dbReference type="NCBIfam" id="TIGR01596">
    <property type="entry name" value="cas3_HD"/>
    <property type="match status" value="1"/>
</dbReference>
<dbReference type="Pfam" id="PF22590">
    <property type="entry name" value="Cas3-like_C_2"/>
    <property type="match status" value="1"/>
</dbReference>
<dbReference type="Gene3D" id="1.10.3210.30">
    <property type="match status" value="1"/>
</dbReference>
<dbReference type="InterPro" id="IPR006483">
    <property type="entry name" value="CRISPR-assoc_Cas3_HD"/>
</dbReference>
<dbReference type="InterPro" id="IPR054712">
    <property type="entry name" value="Cas3-like_dom"/>
</dbReference>
<accession>A0ABV8YTB4</accession>
<proteinExistence type="inferred from homology"/>
<keyword evidence="5" id="KW-0547">Nucleotide-binding</keyword>
<dbReference type="RefSeq" id="WP_386345260.1">
    <property type="nucleotide sequence ID" value="NZ_JBHSFG010000044.1"/>
</dbReference>
<evidence type="ECO:0000256" key="3">
    <source>
        <dbReference type="ARBA" id="ARBA00022722"/>
    </source>
</evidence>
<comment type="similarity">
    <text evidence="2">In the central section; belongs to the CRISPR-associated helicase Cas3 family.</text>
</comment>
<dbReference type="CDD" id="cd09641">
    <property type="entry name" value="Cas3''_I"/>
    <property type="match status" value="1"/>
</dbReference>
<evidence type="ECO:0000313" key="11">
    <source>
        <dbReference type="EMBL" id="MFC4467745.1"/>
    </source>
</evidence>
<keyword evidence="4" id="KW-0479">Metal-binding</keyword>
<keyword evidence="3" id="KW-0540">Nuclease</keyword>
<feature type="domain" description="HD Cas3-type" evidence="10">
    <location>
        <begin position="75"/>
        <end position="292"/>
    </location>
</feature>
<dbReference type="InterPro" id="IPR011545">
    <property type="entry name" value="DEAD/DEAH_box_helicase_dom"/>
</dbReference>
<sequence>MLRSGRPSRGGQLHRGCCVHQPSHTSTLFCLWLATECERDASTEAGDDMTDRQKPVGYRLVWAKTDRHGASRSRGGPAWNPLPAHLCDAAATALELWDRYLTPALRAQLADTFGAGDDHLARAVTAFYAALHDLGKASPAFLNQFGKGRYATTQLRAARQKWESTAREAGLPLPDEWAGIPWARHEHVTAAVLPQLTGCDCGPAGCRNRAHKGLHTAAYSIAAHHGHIPDADTVGRAHGATDAQWTPIHQAVVHTIAAMTGIDTAQLTELVDLRRPSSLVAFTGLVVLCDWIASDEVRFTYRSTEQTDEAWWKDSQTQAQAAITDLRLERWHTADTTWEDLWPGTRPRPFQADAMRIMPHTGPALVIVESDTGSGKTRLALWCAHHLAVRNGYQGLYMAMPTRAATNQAAAEIEAFMNRAIQSDTANLAIVHGTAAATPMVHRLIDATRPPQAADSAADDLLGFVLGTLDTCDRPENNPAHEPTGQRAVLDPWYLRRCLGLIATFGIGTIDQLVLATQKSRHWFLRMLGLMGKTVIIDEAHAYELYQQDLLAAAVEWLADAGASVIVLSATLPASVRDSLTTAWSTGLGVQIQDTNDTGPITVVDGTGRLRRAGPPPTQVPALHTTIRLDPDPGPQALAAQLLRQATSGGCIGVIRTRVTSATSLYEQARAQAAQHGWHHGEIILLHGQLMPRDRQPIEERLTHLLGPGTDHNRHQQLPNPHRPTRLLVIATQIIEQSLDIDLDHMVTDLAPIDLIIQRRGRVHRHTANNPHRPAWCAHPRMRTLYIPDPTEQTTPLVEPPAPNKPGNPDGFVYAPYILAATFRELHTRRSRDRLVHISTPRDSSPLIEAVYGPRQTTSDSAWKPLLDRTRTQWQHDLDQERKEAKSRVVRPYIGPRRTPTGIRELASGALHGDGDEGGIAGIRAVSRLGDPSITAICLYQQPDGTISYDPAGSMRADLSDHKRATSAAGIRAHRQQQRDLLLNTIALPATWFRGAKALPAPETWPVINEPAIRNSLVMLLNPAGTCKSGPTGHVTYNTATGLARH</sequence>
<comment type="similarity">
    <text evidence="1">In the N-terminal section; belongs to the CRISPR-associated nuclease Cas3-HD family.</text>
</comment>
<dbReference type="Pfam" id="PF00270">
    <property type="entry name" value="DEAD"/>
    <property type="match status" value="1"/>
</dbReference>
<keyword evidence="8" id="KW-0067">ATP-binding</keyword>
<dbReference type="InterPro" id="IPR006474">
    <property type="entry name" value="Helicase_Cas3_CRISPR-ass_core"/>
</dbReference>
<comment type="caution">
    <text evidence="11">The sequence shown here is derived from an EMBL/GenBank/DDBJ whole genome shotgun (WGS) entry which is preliminary data.</text>
</comment>
<dbReference type="SMART" id="SM00487">
    <property type="entry name" value="DEXDc"/>
    <property type="match status" value="1"/>
</dbReference>
<dbReference type="InterPro" id="IPR050547">
    <property type="entry name" value="DEAD_box_RNA_helicases"/>
</dbReference>
<dbReference type="NCBIfam" id="TIGR01587">
    <property type="entry name" value="cas3_core"/>
    <property type="match status" value="1"/>
</dbReference>
<evidence type="ECO:0000256" key="4">
    <source>
        <dbReference type="ARBA" id="ARBA00022723"/>
    </source>
</evidence>
<keyword evidence="9" id="KW-0051">Antiviral defense</keyword>
<evidence type="ECO:0000256" key="5">
    <source>
        <dbReference type="ARBA" id="ARBA00022741"/>
    </source>
</evidence>
<gene>
    <name evidence="11" type="primary">cas3</name>
    <name evidence="11" type="ORF">ACFPH6_24985</name>
</gene>